<comment type="caution">
    <text evidence="2">The sequence shown here is derived from an EMBL/GenBank/DDBJ whole genome shotgun (WGS) entry which is preliminary data.</text>
</comment>
<feature type="signal peptide" evidence="1">
    <location>
        <begin position="1"/>
        <end position="24"/>
    </location>
</feature>
<keyword evidence="1" id="KW-0732">Signal</keyword>
<accession>A0AAW4NI58</accession>
<proteinExistence type="predicted"/>
<evidence type="ECO:0000313" key="3">
    <source>
        <dbReference type="Proteomes" id="UP001196316"/>
    </source>
</evidence>
<feature type="chain" id="PRO_5043386100" description="Lipocalin-like domain-containing protein" evidence="1">
    <location>
        <begin position="25"/>
        <end position="230"/>
    </location>
</feature>
<dbReference type="AlphaFoldDB" id="A0AAW4NI58"/>
<evidence type="ECO:0000313" key="2">
    <source>
        <dbReference type="EMBL" id="MBV3409300.1"/>
    </source>
</evidence>
<dbReference type="EMBL" id="JAHOEP010000044">
    <property type="protein sequence ID" value="MBV3409300.1"/>
    <property type="molecule type" value="Genomic_DNA"/>
</dbReference>
<dbReference type="RefSeq" id="WP_217327050.1">
    <property type="nucleotide sequence ID" value="NZ_JAHOEK010000046.1"/>
</dbReference>
<protein>
    <recommendedName>
        <fullName evidence="4">Lipocalin-like domain-containing protein</fullName>
    </recommendedName>
</protein>
<name>A0AAW4NI58_9BACT</name>
<sequence>MRTTIKSLAMIAIALFCGVSGAYAQNEEEGDELTADMWSLYDGTGKDAEKVEGKIYNWDWQIGSGAAVAAGGVLAGTTTVQETAFADLSEYSTMVIYGVPGNKVRLMFNRMEANGQPADGKMIEIIKTINDEGEVTLDLKNEMLRGVGDDKQLDDFAHLVTIKVPWGAEAQVDAILLYKGTPTGIKNLTTAGNDKVVATYNAAGAKVTTNTKGLVIKKLKSGKVVKVMNN</sequence>
<dbReference type="Proteomes" id="UP001196316">
    <property type="component" value="Unassembled WGS sequence"/>
</dbReference>
<evidence type="ECO:0008006" key="4">
    <source>
        <dbReference type="Google" id="ProtNLM"/>
    </source>
</evidence>
<organism evidence="2 3">
    <name type="scientific">Segatella copri</name>
    <dbReference type="NCBI Taxonomy" id="165179"/>
    <lineage>
        <taxon>Bacteria</taxon>
        <taxon>Pseudomonadati</taxon>
        <taxon>Bacteroidota</taxon>
        <taxon>Bacteroidia</taxon>
        <taxon>Bacteroidales</taxon>
        <taxon>Prevotellaceae</taxon>
        <taxon>Segatella</taxon>
    </lineage>
</organism>
<gene>
    <name evidence="2" type="ORF">KSW80_12975</name>
</gene>
<reference evidence="2" key="1">
    <citation type="submission" date="2021-06" db="EMBL/GenBank/DDBJ databases">
        <title>Collection of gut derived symbiotic bacterial strains cultured from healthy donors.</title>
        <authorList>
            <person name="Lin H."/>
            <person name="Littmann E."/>
            <person name="Pamer E.G."/>
        </authorList>
    </citation>
    <scope>NUCLEOTIDE SEQUENCE</scope>
    <source>
        <strain evidence="2">MSK.21.60</strain>
    </source>
</reference>
<evidence type="ECO:0000256" key="1">
    <source>
        <dbReference type="SAM" id="SignalP"/>
    </source>
</evidence>